<protein>
    <submittedName>
        <fullName evidence="6">Non-heme iron oxygenase ferredoxin subunit</fullName>
    </submittedName>
</protein>
<dbReference type="RefSeq" id="WP_188800406.1">
    <property type="nucleotide sequence ID" value="NZ_BMIZ01000002.1"/>
</dbReference>
<dbReference type="PANTHER" id="PTHR21496">
    <property type="entry name" value="FERREDOXIN-RELATED"/>
    <property type="match status" value="1"/>
</dbReference>
<keyword evidence="2" id="KW-0479">Metal-binding</keyword>
<evidence type="ECO:0000256" key="3">
    <source>
        <dbReference type="ARBA" id="ARBA00023004"/>
    </source>
</evidence>
<sequence>MSWETICSRSQVREEYPFGVKVAGKEIGVFLVDGDYFAIENVCPHAYALLSQGFVEDGKVECPLHEAVFDIRSGRCLREPGGRDLLTYPLRLHGDDVQIDTAALQAKEEAAA</sequence>
<dbReference type="CDD" id="cd03528">
    <property type="entry name" value="Rieske_RO_ferredoxin"/>
    <property type="match status" value="1"/>
</dbReference>
<feature type="domain" description="Rieske" evidence="5">
    <location>
        <begin position="4"/>
        <end position="99"/>
    </location>
</feature>
<dbReference type="SUPFAM" id="SSF50022">
    <property type="entry name" value="ISP domain"/>
    <property type="match status" value="1"/>
</dbReference>
<keyword evidence="1" id="KW-0001">2Fe-2S</keyword>
<dbReference type="InterPro" id="IPR036922">
    <property type="entry name" value="Rieske_2Fe-2S_sf"/>
</dbReference>
<evidence type="ECO:0000256" key="1">
    <source>
        <dbReference type="ARBA" id="ARBA00022714"/>
    </source>
</evidence>
<evidence type="ECO:0000313" key="6">
    <source>
        <dbReference type="EMBL" id="QRN53175.1"/>
    </source>
</evidence>
<evidence type="ECO:0000256" key="2">
    <source>
        <dbReference type="ARBA" id="ARBA00022723"/>
    </source>
</evidence>
<evidence type="ECO:0000259" key="5">
    <source>
        <dbReference type="PROSITE" id="PS51296"/>
    </source>
</evidence>
<gene>
    <name evidence="6" type="ORF">ISN74_17325</name>
</gene>
<dbReference type="PROSITE" id="PS51296">
    <property type="entry name" value="RIESKE"/>
    <property type="match status" value="1"/>
</dbReference>
<evidence type="ECO:0000256" key="4">
    <source>
        <dbReference type="ARBA" id="ARBA00023014"/>
    </source>
</evidence>
<dbReference type="Proteomes" id="UP000663181">
    <property type="component" value="Chromosome"/>
</dbReference>
<keyword evidence="3" id="KW-0408">Iron</keyword>
<evidence type="ECO:0000313" key="7">
    <source>
        <dbReference type="Proteomes" id="UP000663181"/>
    </source>
</evidence>
<accession>A0ABX7GSD7</accession>
<name>A0ABX7GSD7_9GAMM</name>
<dbReference type="Gene3D" id="2.102.10.10">
    <property type="entry name" value="Rieske [2Fe-2S] iron-sulphur domain"/>
    <property type="match status" value="1"/>
</dbReference>
<dbReference type="PANTHER" id="PTHR21496:SF23">
    <property type="entry name" value="3-PHENYLPROPIONATE_CINNAMIC ACID DIOXYGENASE FERREDOXIN SUBUNIT"/>
    <property type="match status" value="1"/>
</dbReference>
<keyword evidence="7" id="KW-1185">Reference proteome</keyword>
<organism evidence="6 7">
    <name type="scientific">Dyella caseinilytica</name>
    <dbReference type="NCBI Taxonomy" id="1849581"/>
    <lineage>
        <taxon>Bacteria</taxon>
        <taxon>Pseudomonadati</taxon>
        <taxon>Pseudomonadota</taxon>
        <taxon>Gammaproteobacteria</taxon>
        <taxon>Lysobacterales</taxon>
        <taxon>Rhodanobacteraceae</taxon>
        <taxon>Dyella</taxon>
    </lineage>
</organism>
<proteinExistence type="predicted"/>
<dbReference type="InterPro" id="IPR017941">
    <property type="entry name" value="Rieske_2Fe-2S"/>
</dbReference>
<reference evidence="6 7" key="1">
    <citation type="submission" date="2020-10" db="EMBL/GenBank/DDBJ databases">
        <title>Phylogeny of dyella-like bacteria.</title>
        <authorList>
            <person name="Fu J."/>
        </authorList>
    </citation>
    <scope>NUCLEOTIDE SEQUENCE [LARGE SCALE GENOMIC DNA]</scope>
    <source>
        <strain evidence="6 7">DHOB09</strain>
    </source>
</reference>
<dbReference type="Pfam" id="PF00355">
    <property type="entry name" value="Rieske"/>
    <property type="match status" value="1"/>
</dbReference>
<dbReference type="EMBL" id="CP064030">
    <property type="protein sequence ID" value="QRN53175.1"/>
    <property type="molecule type" value="Genomic_DNA"/>
</dbReference>
<keyword evidence="4" id="KW-0411">Iron-sulfur</keyword>